<protein>
    <submittedName>
        <fullName evidence="6">Transcriptional regulator, TetR family</fullName>
    </submittedName>
</protein>
<accession>A0A1H9FJ56</accession>
<reference evidence="6 7" key="1">
    <citation type="submission" date="2016-10" db="EMBL/GenBank/DDBJ databases">
        <authorList>
            <person name="de Groot N.N."/>
        </authorList>
    </citation>
    <scope>NUCLEOTIDE SEQUENCE [LARGE SCALE GENOMIC DNA]</scope>
    <source>
        <strain evidence="6 7">DSM 22007</strain>
    </source>
</reference>
<sequence>MQNKAYDPFVSDPKQAAILASAFTAFRLYGFRRTSMEDIARGAGMSRAAVYLHYRNKEDILRALTQDYYDQAATAISTVLARPLPATDALTAAFEAQAGPVFEAMLSSPHGQELLDTKYASSADIAREGEARMAALYADWLRKEQAADRISLTPFGDDPAALATTMMAALHGVKAAMPDYASYRTSVRRLAQLFGAALSR</sequence>
<dbReference type="STRING" id="657014.SAMN04488092_106115"/>
<evidence type="ECO:0000256" key="3">
    <source>
        <dbReference type="ARBA" id="ARBA00023163"/>
    </source>
</evidence>
<evidence type="ECO:0000259" key="5">
    <source>
        <dbReference type="PROSITE" id="PS50977"/>
    </source>
</evidence>
<dbReference type="InterPro" id="IPR050109">
    <property type="entry name" value="HTH-type_TetR-like_transc_reg"/>
</dbReference>
<dbReference type="GO" id="GO:0003700">
    <property type="term" value="F:DNA-binding transcription factor activity"/>
    <property type="evidence" value="ECO:0007669"/>
    <property type="project" value="TreeGrafter"/>
</dbReference>
<dbReference type="InterPro" id="IPR001647">
    <property type="entry name" value="HTH_TetR"/>
</dbReference>
<dbReference type="PANTHER" id="PTHR30055">
    <property type="entry name" value="HTH-TYPE TRANSCRIPTIONAL REGULATOR RUTR"/>
    <property type="match status" value="1"/>
</dbReference>
<dbReference type="OrthoDB" id="9802802at2"/>
<dbReference type="EMBL" id="FOEP01000006">
    <property type="protein sequence ID" value="SEQ37991.1"/>
    <property type="molecule type" value="Genomic_DNA"/>
</dbReference>
<dbReference type="Proteomes" id="UP000198634">
    <property type="component" value="Unassembled WGS sequence"/>
</dbReference>
<dbReference type="RefSeq" id="WP_090269815.1">
    <property type="nucleotide sequence ID" value="NZ_FOEP01000006.1"/>
</dbReference>
<dbReference type="PROSITE" id="PS50977">
    <property type="entry name" value="HTH_TETR_2"/>
    <property type="match status" value="1"/>
</dbReference>
<dbReference type="InterPro" id="IPR009057">
    <property type="entry name" value="Homeodomain-like_sf"/>
</dbReference>
<dbReference type="PRINTS" id="PR00455">
    <property type="entry name" value="HTHTETR"/>
</dbReference>
<dbReference type="PANTHER" id="PTHR30055:SF234">
    <property type="entry name" value="HTH-TYPE TRANSCRIPTIONAL REGULATOR BETI"/>
    <property type="match status" value="1"/>
</dbReference>
<proteinExistence type="predicted"/>
<evidence type="ECO:0000313" key="7">
    <source>
        <dbReference type="Proteomes" id="UP000198634"/>
    </source>
</evidence>
<organism evidence="6 7">
    <name type="scientific">Thalassovita taeanensis</name>
    <dbReference type="NCBI Taxonomy" id="657014"/>
    <lineage>
        <taxon>Bacteria</taxon>
        <taxon>Pseudomonadati</taxon>
        <taxon>Pseudomonadota</taxon>
        <taxon>Alphaproteobacteria</taxon>
        <taxon>Rhodobacterales</taxon>
        <taxon>Roseobacteraceae</taxon>
        <taxon>Thalassovita</taxon>
    </lineage>
</organism>
<dbReference type="Gene3D" id="1.10.357.10">
    <property type="entry name" value="Tetracycline Repressor, domain 2"/>
    <property type="match status" value="1"/>
</dbReference>
<evidence type="ECO:0000313" key="6">
    <source>
        <dbReference type="EMBL" id="SEQ37991.1"/>
    </source>
</evidence>
<keyword evidence="7" id="KW-1185">Reference proteome</keyword>
<dbReference type="GO" id="GO:0000976">
    <property type="term" value="F:transcription cis-regulatory region binding"/>
    <property type="evidence" value="ECO:0007669"/>
    <property type="project" value="TreeGrafter"/>
</dbReference>
<dbReference type="SUPFAM" id="SSF46689">
    <property type="entry name" value="Homeodomain-like"/>
    <property type="match status" value="1"/>
</dbReference>
<evidence type="ECO:0000256" key="1">
    <source>
        <dbReference type="ARBA" id="ARBA00023015"/>
    </source>
</evidence>
<dbReference type="AlphaFoldDB" id="A0A1H9FJ56"/>
<keyword evidence="2 4" id="KW-0238">DNA-binding</keyword>
<feature type="DNA-binding region" description="H-T-H motif" evidence="4">
    <location>
        <begin position="35"/>
        <end position="54"/>
    </location>
</feature>
<dbReference type="Pfam" id="PF00440">
    <property type="entry name" value="TetR_N"/>
    <property type="match status" value="1"/>
</dbReference>
<evidence type="ECO:0000256" key="4">
    <source>
        <dbReference type="PROSITE-ProRule" id="PRU00335"/>
    </source>
</evidence>
<keyword evidence="3" id="KW-0804">Transcription</keyword>
<feature type="domain" description="HTH tetR-type" evidence="5">
    <location>
        <begin position="12"/>
        <end position="72"/>
    </location>
</feature>
<evidence type="ECO:0000256" key="2">
    <source>
        <dbReference type="ARBA" id="ARBA00023125"/>
    </source>
</evidence>
<dbReference type="Gene3D" id="1.10.10.60">
    <property type="entry name" value="Homeodomain-like"/>
    <property type="match status" value="1"/>
</dbReference>
<keyword evidence="1" id="KW-0805">Transcription regulation</keyword>
<gene>
    <name evidence="6" type="ORF">SAMN04488092_106115</name>
</gene>
<name>A0A1H9FJ56_9RHOB</name>